<comment type="caution">
    <text evidence="6">The sequence shown here is derived from an EMBL/GenBank/DDBJ whole genome shotgun (WGS) entry which is preliminary data.</text>
</comment>
<organism evidence="6 7">
    <name type="scientific">Amnibacterium setariae</name>
    <dbReference type="NCBI Taxonomy" id="2306585"/>
    <lineage>
        <taxon>Bacteria</taxon>
        <taxon>Bacillati</taxon>
        <taxon>Actinomycetota</taxon>
        <taxon>Actinomycetes</taxon>
        <taxon>Micrococcales</taxon>
        <taxon>Microbacteriaceae</taxon>
        <taxon>Amnibacterium</taxon>
    </lineage>
</organism>
<evidence type="ECO:0000256" key="2">
    <source>
        <dbReference type="ARBA" id="ARBA00022797"/>
    </source>
</evidence>
<name>A0A3A1TTJ0_9MICO</name>
<keyword evidence="2" id="KW-0058">Aromatic hydrocarbons catabolism</keyword>
<dbReference type="AlphaFoldDB" id="A0A3A1TTJ0"/>
<dbReference type="EMBL" id="QXTG01000002">
    <property type="protein sequence ID" value="RIX27543.1"/>
    <property type="molecule type" value="Genomic_DNA"/>
</dbReference>
<dbReference type="InterPro" id="IPR010497">
    <property type="entry name" value="Epoxide_hydro_N"/>
</dbReference>
<evidence type="ECO:0000256" key="3">
    <source>
        <dbReference type="ARBA" id="ARBA00022801"/>
    </source>
</evidence>
<feature type="domain" description="Epoxide hydrolase N-terminal" evidence="5">
    <location>
        <begin position="11"/>
        <end position="107"/>
    </location>
</feature>
<dbReference type="GO" id="GO:0097176">
    <property type="term" value="P:epoxide metabolic process"/>
    <property type="evidence" value="ECO:0007669"/>
    <property type="project" value="TreeGrafter"/>
</dbReference>
<dbReference type="InterPro" id="IPR029058">
    <property type="entry name" value="AB_hydrolase_fold"/>
</dbReference>
<accession>A0A3A1TTJ0</accession>
<feature type="active site" description="Nucleophile" evidence="4">
    <location>
        <position position="165"/>
    </location>
</feature>
<protein>
    <submittedName>
        <fullName evidence="6">Epoxide hydrolase</fullName>
    </submittedName>
</protein>
<evidence type="ECO:0000256" key="4">
    <source>
        <dbReference type="PIRSR" id="PIRSR001112-1"/>
    </source>
</evidence>
<dbReference type="Gene3D" id="3.40.50.1820">
    <property type="entry name" value="alpha/beta hydrolase"/>
    <property type="match status" value="1"/>
</dbReference>
<proteinExistence type="inferred from homology"/>
<dbReference type="PIRSF" id="PIRSF001112">
    <property type="entry name" value="Epoxide_hydrolase"/>
    <property type="match status" value="1"/>
</dbReference>
<reference evidence="7" key="1">
    <citation type="submission" date="2018-09" db="EMBL/GenBank/DDBJ databases">
        <authorList>
            <person name="Kim I."/>
        </authorList>
    </citation>
    <scope>NUCLEOTIDE SEQUENCE [LARGE SCALE GENOMIC DNA]</scope>
    <source>
        <strain evidence="7">DD4a</strain>
    </source>
</reference>
<dbReference type="OrthoDB" id="27092at2"/>
<keyword evidence="3 6" id="KW-0378">Hydrolase</keyword>
<dbReference type="InterPro" id="IPR000639">
    <property type="entry name" value="Epox_hydrolase-like"/>
</dbReference>
<evidence type="ECO:0000259" key="5">
    <source>
        <dbReference type="Pfam" id="PF06441"/>
    </source>
</evidence>
<evidence type="ECO:0000313" key="7">
    <source>
        <dbReference type="Proteomes" id="UP000265742"/>
    </source>
</evidence>
<feature type="active site" description="Proton acceptor" evidence="4">
    <location>
        <position position="341"/>
    </location>
</feature>
<comment type="similarity">
    <text evidence="1">Belongs to the peptidase S33 family.</text>
</comment>
<evidence type="ECO:0000256" key="1">
    <source>
        <dbReference type="ARBA" id="ARBA00010088"/>
    </source>
</evidence>
<dbReference type="RefSeq" id="WP_119481852.1">
    <property type="nucleotide sequence ID" value="NZ_QXTG01000002.1"/>
</dbReference>
<dbReference type="PRINTS" id="PR00412">
    <property type="entry name" value="EPOXHYDRLASE"/>
</dbReference>
<dbReference type="InterPro" id="IPR016292">
    <property type="entry name" value="Epoxide_hydrolase"/>
</dbReference>
<dbReference type="GO" id="GO:0004301">
    <property type="term" value="F:epoxide hydrolase activity"/>
    <property type="evidence" value="ECO:0007669"/>
    <property type="project" value="TreeGrafter"/>
</dbReference>
<gene>
    <name evidence="6" type="ORF">D1781_08155</name>
</gene>
<feature type="active site" description="Proton donor" evidence="4">
    <location>
        <position position="292"/>
    </location>
</feature>
<dbReference type="PANTHER" id="PTHR21661:SF35">
    <property type="entry name" value="EPOXIDE HYDROLASE"/>
    <property type="match status" value="1"/>
</dbReference>
<dbReference type="Proteomes" id="UP000265742">
    <property type="component" value="Unassembled WGS sequence"/>
</dbReference>
<dbReference type="PANTHER" id="PTHR21661">
    <property type="entry name" value="EPOXIDE HYDROLASE 1-RELATED"/>
    <property type="match status" value="1"/>
</dbReference>
<sequence length="365" mass="39878">MTDPTPAAPDAVPEEAVADLRDRLRRFRAVPLIRGTGWARGTDAAVLDDLVRYWAEEYDWRVHEERIRALPWRTTALGMRFVDRPGPSDEAPVVVLLHGWPDSVLRFERVLPLLEDVRVVIPALPGYPWGLPVREAGLTTGGTADLVAALLEEIGVTRVVVSAGDVGSSVAESLAAQHPGLVAALHLTNVPTAHYSAPPSGLDGDEQAAMDAAQAWMAAEAGYSHEQGSKPHTLAVGLGDSPAGLLAWIVEKLRAWSDCDGDVEAAFPRDDLLTWVSAYWFTGTIGTSFTPYVEERETVEEPIPVPTAFTWSPEEMLHAPRSFAERFFDVRVWEERDRGGHFAAWEQPESFVAGLRSALALVPLP</sequence>
<dbReference type="Pfam" id="PF06441">
    <property type="entry name" value="EHN"/>
    <property type="match status" value="1"/>
</dbReference>
<dbReference type="SUPFAM" id="SSF53474">
    <property type="entry name" value="alpha/beta-Hydrolases"/>
    <property type="match status" value="1"/>
</dbReference>
<keyword evidence="7" id="KW-1185">Reference proteome</keyword>
<evidence type="ECO:0000313" key="6">
    <source>
        <dbReference type="EMBL" id="RIX27543.1"/>
    </source>
</evidence>